<evidence type="ECO:0000256" key="8">
    <source>
        <dbReference type="PIRSR" id="PIRSR630616-3"/>
    </source>
</evidence>
<evidence type="ECO:0000259" key="11">
    <source>
        <dbReference type="PROSITE" id="PS50011"/>
    </source>
</evidence>
<dbReference type="InterPro" id="IPR017441">
    <property type="entry name" value="Protein_kinase_ATP_BS"/>
</dbReference>
<dbReference type="InterPro" id="IPR030616">
    <property type="entry name" value="Aur-like"/>
</dbReference>
<evidence type="ECO:0000256" key="10">
    <source>
        <dbReference type="SAM" id="MobiDB-lite"/>
    </source>
</evidence>
<keyword evidence="5 7" id="KW-0067">ATP-binding</keyword>
<feature type="compositionally biased region" description="Basic and acidic residues" evidence="10">
    <location>
        <begin position="588"/>
        <end position="608"/>
    </location>
</feature>
<dbReference type="GO" id="GO:0004674">
    <property type="term" value="F:protein serine/threonine kinase activity"/>
    <property type="evidence" value="ECO:0007669"/>
    <property type="project" value="UniProtKB-KW"/>
</dbReference>
<reference evidence="12" key="1">
    <citation type="submission" date="2014-11" db="EMBL/GenBank/DDBJ databases">
        <authorList>
            <person name="Otto D Thomas"/>
            <person name="Naeem Raeece"/>
        </authorList>
    </citation>
    <scope>NUCLEOTIDE SEQUENCE</scope>
</reference>
<feature type="region of interest" description="Disordered" evidence="10">
    <location>
        <begin position="567"/>
        <end position="632"/>
    </location>
</feature>
<dbReference type="PROSITE" id="PS00108">
    <property type="entry name" value="PROTEIN_KINASE_ST"/>
    <property type="match status" value="1"/>
</dbReference>
<feature type="cross-link" description="Glycyl lysine isopeptide (Lys-Gly) (interchain with G-Cter in SUMO2)" evidence="8">
    <location>
        <position position="165"/>
    </location>
</feature>
<dbReference type="SMART" id="SM00220">
    <property type="entry name" value="S_TKc"/>
    <property type="match status" value="1"/>
</dbReference>
<dbReference type="SUPFAM" id="SSF56112">
    <property type="entry name" value="Protein kinase-like (PK-like)"/>
    <property type="match status" value="1"/>
</dbReference>
<dbReference type="VEuPathDB" id="CryptoDB:Cvel_2894"/>
<dbReference type="Pfam" id="PF00069">
    <property type="entry name" value="Pkinase"/>
    <property type="match status" value="1"/>
</dbReference>
<evidence type="ECO:0000256" key="6">
    <source>
        <dbReference type="PIRSR" id="PIRSR630616-1"/>
    </source>
</evidence>
<evidence type="ECO:0000256" key="5">
    <source>
        <dbReference type="ARBA" id="ARBA00022840"/>
    </source>
</evidence>
<dbReference type="InterPro" id="IPR011009">
    <property type="entry name" value="Kinase-like_dom_sf"/>
</dbReference>
<organism evidence="12">
    <name type="scientific">Chromera velia CCMP2878</name>
    <dbReference type="NCBI Taxonomy" id="1169474"/>
    <lineage>
        <taxon>Eukaryota</taxon>
        <taxon>Sar</taxon>
        <taxon>Alveolata</taxon>
        <taxon>Colpodellida</taxon>
        <taxon>Chromeraceae</taxon>
        <taxon>Chromera</taxon>
    </lineage>
</organism>
<feature type="binding site" evidence="7">
    <location>
        <position position="66"/>
    </location>
    <ligand>
        <name>ATP</name>
        <dbReference type="ChEBI" id="CHEBI:30616"/>
    </ligand>
</feature>
<name>A0A0G4F6V1_9ALVE</name>
<feature type="binding site" evidence="7">
    <location>
        <begin position="167"/>
        <end position="168"/>
    </location>
    <ligand>
        <name>ATP</name>
        <dbReference type="ChEBI" id="CHEBI:30616"/>
    </ligand>
</feature>
<evidence type="ECO:0000256" key="3">
    <source>
        <dbReference type="ARBA" id="ARBA00022741"/>
    </source>
</evidence>
<feature type="binding site" evidence="9">
    <location>
        <position position="71"/>
    </location>
    <ligand>
        <name>ATP</name>
        <dbReference type="ChEBI" id="CHEBI:30616"/>
    </ligand>
</feature>
<evidence type="ECO:0000313" key="12">
    <source>
        <dbReference type="EMBL" id="CEM08147.1"/>
    </source>
</evidence>
<evidence type="ECO:0000256" key="1">
    <source>
        <dbReference type="ARBA" id="ARBA00022527"/>
    </source>
</evidence>
<proteinExistence type="predicted"/>
<dbReference type="PROSITE" id="PS50011">
    <property type="entry name" value="PROTEIN_KINASE_DOM"/>
    <property type="match status" value="1"/>
</dbReference>
<dbReference type="Gene3D" id="1.10.510.10">
    <property type="entry name" value="Transferase(Phosphotransferase) domain 1"/>
    <property type="match status" value="1"/>
</dbReference>
<dbReference type="EMBL" id="CDMZ01000165">
    <property type="protein sequence ID" value="CEM08147.1"/>
    <property type="molecule type" value="Genomic_DNA"/>
</dbReference>
<evidence type="ECO:0000256" key="4">
    <source>
        <dbReference type="ARBA" id="ARBA00022777"/>
    </source>
</evidence>
<feature type="compositionally biased region" description="Basic and acidic residues" evidence="10">
    <location>
        <begin position="980"/>
        <end position="1008"/>
    </location>
</feature>
<sequence length="1057" mass="114633">MGQAGSTVLTGEGFEFLRVGASLENERIRFRPLTGDYKVEHVVGSGWTGEVKLGICKSTNQKIAIKSFVLKDISEANARLLKNEVKLHLAVDHPSIAKVMAVYVDTNGIHLVTEFCPGRNLKQALEAGGGKRIALGEDTVRLLCRQMFDAVRYLHERKVVHRDLKLENFLCIMRSDLEENGGQHDPYSPVFVRPDFDEVQVKMIDFGFAHLMAEGEKGGLHGCMGTAPYIPPEMLFSEGSHSFSADMWSLGVIVYHLLSGRFPFYGQRKEDLFRRIARDSPQFAESRWSRVSPEGRAFVRSLLYKDPSRRLTAEEAVRHPWLSWTPPPMVNPSSREASLQAEAGGMFMSDPCVAPVTESDPSALPASSSKSFVDKEFSPKRVLSRISRFKELNSFERAVCLLAAQALYFARNDTEAGRSALESFTAVRGGFSGPATLTFPEFRDAVFRLQRSTPRPRVQTVQQSKSFRKGGMKTGPHPSNKGALRTASIDSTAPSDNALLHPAPPEASDRLTEERGAGSRFWRTLSSGVKWQKARSCSSVTLAPQEVREMFAALARHPSESALLFRASSGEGESPVKAGGVKGGEGGGETRARTPEEAVDLAERKTTGEEEPNVGTEKGGGQKLQHQQKDEEEGAGVFAGEGQIAQTLATIRETSAEQKEKEGTGEPADIFTPEAERRHSCMGLRLSGGFPFVEELPSLREPSPVCHTDVLEGGGVPGSVGKASRSRHPVSTNTAGAAMGSVTARSGPAESLDSSLIGRAYVNAVCSEEEGGEVFFSDLVAALCVLPELERGGAAAVEVLRVAFTVLAGCAPGVKRKASNLGMKRERDGSCCVSVPMGGGARALMKVEGESEGLDKSDETGSLLVDRQRSDGGKRVEASFSLSDVERVLGLTFRGEIIADSFEEIFPSSPLGGPSPSGSSVGCECEKEVTFDEFVKGLARRRRVPRSQSSVSFLIRKGSSSLNPGCCAFFRRPKNAQSKAEGRDGKGRGRLDEDGGREKESRMAEEKQRAWARRVSTVRLTRAFSVSLLPEMEEQMEKLRAGLQRAAGTGVETEGKK</sequence>
<dbReference type="PANTHER" id="PTHR24350">
    <property type="entry name" value="SERINE/THREONINE-PROTEIN KINASE IAL-RELATED"/>
    <property type="match status" value="1"/>
</dbReference>
<dbReference type="InterPro" id="IPR000719">
    <property type="entry name" value="Prot_kinase_dom"/>
</dbReference>
<dbReference type="GO" id="GO:0005524">
    <property type="term" value="F:ATP binding"/>
    <property type="evidence" value="ECO:0007669"/>
    <property type="project" value="UniProtKB-UniRule"/>
</dbReference>
<feature type="region of interest" description="Disordered" evidence="10">
    <location>
        <begin position="453"/>
        <end position="515"/>
    </location>
</feature>
<gene>
    <name evidence="12" type="ORF">Cvel_2894</name>
</gene>
<protein>
    <recommendedName>
        <fullName evidence="11">Protein kinase domain-containing protein</fullName>
    </recommendedName>
</protein>
<feature type="active site" description="Proton acceptor" evidence="6">
    <location>
        <position position="163"/>
    </location>
</feature>
<keyword evidence="4" id="KW-0418">Kinase</keyword>
<feature type="region of interest" description="Disordered" evidence="10">
    <location>
        <begin position="973"/>
        <end position="1008"/>
    </location>
</feature>
<accession>A0A0G4F6V1</accession>
<keyword evidence="2" id="KW-0808">Transferase</keyword>
<dbReference type="InterPro" id="IPR008271">
    <property type="entry name" value="Ser/Thr_kinase_AS"/>
</dbReference>
<evidence type="ECO:0000256" key="9">
    <source>
        <dbReference type="PROSITE-ProRule" id="PRU10141"/>
    </source>
</evidence>
<dbReference type="PROSITE" id="PS00107">
    <property type="entry name" value="PROTEIN_KINASE_ATP"/>
    <property type="match status" value="1"/>
</dbReference>
<dbReference type="AlphaFoldDB" id="A0A0G4F6V1"/>
<evidence type="ECO:0000256" key="7">
    <source>
        <dbReference type="PIRSR" id="PIRSR630616-2"/>
    </source>
</evidence>
<keyword evidence="1" id="KW-0723">Serine/threonine-protein kinase</keyword>
<evidence type="ECO:0000256" key="2">
    <source>
        <dbReference type="ARBA" id="ARBA00022679"/>
    </source>
</evidence>
<feature type="domain" description="Protein kinase" evidence="11">
    <location>
        <begin position="37"/>
        <end position="322"/>
    </location>
</feature>
<feature type="binding site" evidence="7">
    <location>
        <position position="205"/>
    </location>
    <ligand>
        <name>ATP</name>
        <dbReference type="ChEBI" id="CHEBI:30616"/>
    </ligand>
</feature>
<keyword evidence="3 7" id="KW-0547">Nucleotide-binding</keyword>